<dbReference type="InterPro" id="IPR028974">
    <property type="entry name" value="TSP_type-3_rpt"/>
</dbReference>
<evidence type="ECO:0000313" key="2">
    <source>
        <dbReference type="Proteomes" id="UP001595826"/>
    </source>
</evidence>
<dbReference type="EMBL" id="JBHSCY010000002">
    <property type="protein sequence ID" value="MFC4269093.1"/>
    <property type="molecule type" value="Genomic_DNA"/>
</dbReference>
<comment type="caution">
    <text evidence="1">The sequence shown here is derived from an EMBL/GenBank/DDBJ whole genome shotgun (WGS) entry which is preliminary data.</text>
</comment>
<proteinExistence type="predicted"/>
<dbReference type="Pfam" id="PF13585">
    <property type="entry name" value="CHU_C"/>
    <property type="match status" value="1"/>
</dbReference>
<dbReference type="SUPFAM" id="SSF103647">
    <property type="entry name" value="TSP type-3 repeat"/>
    <property type="match status" value="1"/>
</dbReference>
<protein>
    <submittedName>
        <fullName evidence="1">T9SS type B sorting domain-containing protein</fullName>
    </submittedName>
</protein>
<evidence type="ECO:0000313" key="1">
    <source>
        <dbReference type="EMBL" id="MFC4269093.1"/>
    </source>
</evidence>
<organism evidence="1 2">
    <name type="scientific">Polaribacter marinivivus</name>
    <dbReference type="NCBI Taxonomy" id="1524260"/>
    <lineage>
        <taxon>Bacteria</taxon>
        <taxon>Pseudomonadati</taxon>
        <taxon>Bacteroidota</taxon>
        <taxon>Flavobacteriia</taxon>
        <taxon>Flavobacteriales</taxon>
        <taxon>Flavobacteriaceae</taxon>
    </lineage>
</organism>
<reference evidence="2" key="1">
    <citation type="journal article" date="2019" name="Int. J. Syst. Evol. Microbiol.">
        <title>The Global Catalogue of Microorganisms (GCM) 10K type strain sequencing project: providing services to taxonomists for standard genome sequencing and annotation.</title>
        <authorList>
            <consortium name="The Broad Institute Genomics Platform"/>
            <consortium name="The Broad Institute Genome Sequencing Center for Infectious Disease"/>
            <person name="Wu L."/>
            <person name="Ma J."/>
        </authorList>
    </citation>
    <scope>NUCLEOTIDE SEQUENCE [LARGE SCALE GENOMIC DNA]</scope>
    <source>
        <strain evidence="2">CECT 8655</strain>
    </source>
</reference>
<dbReference type="Proteomes" id="UP001595826">
    <property type="component" value="Unassembled WGS sequence"/>
</dbReference>
<accession>A0ABV8RAS7</accession>
<dbReference type="NCBIfam" id="TIGR04131">
    <property type="entry name" value="Bac_Flav_CTERM"/>
    <property type="match status" value="1"/>
</dbReference>
<sequence>MKFKHLLFIFSIFFFASTYSQLSKKHYIPPLTSGDNFREQFIYISTPKANAISYKITPIGNPDLPAYSGTVSNSNPVEQPILDSNGNIDIDPNTQLHINRTNGGISSVITDKGFIIEASDVIYVSIRVRTSALNNGIPVHAGALVSKGSSALGTVFRLGGMVNEPDIPAAHTSFGSFMATEDNTTVLISGLPTGSQYPTGDPIPNSVTLNEGESFIIAMGGNEDPATLYGTLLTSDKPIVVNSGSATGSFGINRPPQGGQDYGFDQIVGADKIGTEYILVRGSGTNEIENVLVVGHEDNTAININGNFVTNINAGEYQVIEGESYGTDGNMYVSTSKPVFVYQGIGGTGSRANQSLFFVPPLSCENKGNVDNIPFINSIDNAIFDGTVSIVTNTGANVEINGQSINNINNVSGPFNVIGNNNYVTYKIGGLSGNIKVTSDQELYCAYFNANVFATTGAFYSGFPSAPEINFNTTVATLGSCIPNVTLEAANTDLFDSFEWQYFNENTNTWEQRSTTANYKPTSNEPGRYRLIGTVNCTGAQFFSTEIPVSLCPDDFDGDLIIDNLDVDLDNDGILNCDESLGNANIDLTTSASPSIIFQDNTTNSAIISATQTSTLVTSSFTGTNTGDFVATIEPDASDSDLLYQLDFTQNVNVKFTQTADATNNDDVFYIVKIGPNSKNITLVDPDDQLLIDTNFDGAFEPGVTNLSASEIHFKINPTFTSGTATYQFVANQVNQFSIEFKSNGLANPTTFSGNIQLTCFSRDTDGDGIEDALDLDSDNDGIPDLLENANQTITLLNTDNNLDGLDDVFDSFTLNTDTDNDGVPNSIDLDSDNDGIYDLVESGLTVTDANNDGIIDNATAANVGTNGLLDALETSPDSGVLAVALRNSDATSVVVANQDNFFDFVDLDADGDDCFDVIEAGFTGNGSGILFANPFAVNAQGKVINNTDGYTTPNADYITSAPIVINSFVDPIFCELNTEIMSIDSNADTFQWQLSTDNGANWTNLIDDAVYNGVTTKDLQITDTPLSFNNYQFRVLLSKAGNTCIEKESNAVTLTVNPLPIIKNNPAEIDQCIDANDTNPTVNLTTAESNISETTGITFEYYTDVNGTNQITDATSYPVQVNTVEVVYVKVISDQGCSNELVELRINVGQTPDNPYNDIQPPVCDDLLDADGNDTPGANDDTDFITNFMLDRTAIINSINPPANTQVFFYENSSDRNNNLNEIDITNYRNDINKIDITTIPEGIQFPIYYKIISTINNDCQGLGEFYLQIHSVPNANTVTDIEECDDALSGTTSDGRNANLNLRSKVAEILGLGQSETDYSVTFHTTESGAMNNTDIIVNDTNYTNEAPAGFTPGTTSEQTIFVRVENRTGSMCYNANTSFKIIIQPIPTVPANITDLIACDVVTVTDADPRNRIAQNIDLTSRDAEILNGRTGLRVEYYITQQDAENRTNVISDPTNFQNTTAETTFPADFNTDDPGIQTIFFIIVDENGLQCPSVFSTFQLLVYPEPFVSPISVYSDCDNDDDGDDTNGIIQNIDLNGKIPEILGSNRNVNDYNVSFYLSASDAQTGSSANALPSPYTNSNRTETIFVRVQNKTSLCVNANESFELIINSLPDFTVTTPQIICLNDIPLNIFVENPGDVYSYRWLDEAGAVLGTNDNLDVARAGTYKVIATDNVTFCEREETIVVNPSNVATLDPSFVTVVDEANNLGSQSNLSISIDTINNDLGPGDYQFAILNTDTNTRTPFVGFQDEPLFENLEGGIYQIIVNDKNGCSPDTTLLVSVLQFPKFFTPNGDTQNDTWVVKGANRTFYPNSSINIFNRYGKLVAQIQIDGPGWNGTYNGTLLPSDDYWYNVTLVPSDITKPTINKRGNFSLLRK</sequence>
<gene>
    <name evidence="1" type="ORF">ACFOWD_09275</name>
</gene>
<dbReference type="InterPro" id="IPR026341">
    <property type="entry name" value="T9SS_type_B"/>
</dbReference>
<dbReference type="Gene3D" id="4.10.1080.10">
    <property type="entry name" value="TSP type-3 repeat"/>
    <property type="match status" value="1"/>
</dbReference>
<name>A0ABV8RAS7_9FLAO</name>
<keyword evidence="2" id="KW-1185">Reference proteome</keyword>
<dbReference type="RefSeq" id="WP_377410003.1">
    <property type="nucleotide sequence ID" value="NZ_JBHSCY010000002.1"/>
</dbReference>